<dbReference type="PROSITE" id="PS00297">
    <property type="entry name" value="HSP70_1"/>
    <property type="match status" value="1"/>
</dbReference>
<evidence type="ECO:0000256" key="4">
    <source>
        <dbReference type="SAM" id="MobiDB-lite"/>
    </source>
</evidence>
<dbReference type="SUPFAM" id="SSF53067">
    <property type="entry name" value="Actin-like ATPase domain"/>
    <property type="match status" value="1"/>
</dbReference>
<dbReference type="OrthoDB" id="2978977at2759"/>
<reference evidence="6 7" key="1">
    <citation type="submission" date="2014-04" db="EMBL/GenBank/DDBJ databases">
        <authorList>
            <consortium name="DOE Joint Genome Institute"/>
            <person name="Kuo A."/>
            <person name="Zuccaro A."/>
            <person name="Kohler A."/>
            <person name="Nagy L.G."/>
            <person name="Floudas D."/>
            <person name="Copeland A."/>
            <person name="Barry K.W."/>
            <person name="Cichocki N."/>
            <person name="Veneault-Fourrey C."/>
            <person name="LaButti K."/>
            <person name="Lindquist E.A."/>
            <person name="Lipzen A."/>
            <person name="Lundell T."/>
            <person name="Morin E."/>
            <person name="Murat C."/>
            <person name="Sun H."/>
            <person name="Tunlid A."/>
            <person name="Henrissat B."/>
            <person name="Grigoriev I.V."/>
            <person name="Hibbett D.S."/>
            <person name="Martin F."/>
            <person name="Nordberg H.P."/>
            <person name="Cantor M.N."/>
            <person name="Hua S.X."/>
        </authorList>
    </citation>
    <scope>NUCLEOTIDE SEQUENCE [LARGE SCALE GENOMIC DNA]</scope>
    <source>
        <strain evidence="6 7">MAFF 305830</strain>
    </source>
</reference>
<organism evidence="6 7">
    <name type="scientific">Serendipita vermifera MAFF 305830</name>
    <dbReference type="NCBI Taxonomy" id="933852"/>
    <lineage>
        <taxon>Eukaryota</taxon>
        <taxon>Fungi</taxon>
        <taxon>Dikarya</taxon>
        <taxon>Basidiomycota</taxon>
        <taxon>Agaricomycotina</taxon>
        <taxon>Agaricomycetes</taxon>
        <taxon>Sebacinales</taxon>
        <taxon>Serendipitaceae</taxon>
        <taxon>Serendipita</taxon>
    </lineage>
</organism>
<evidence type="ECO:0000256" key="1">
    <source>
        <dbReference type="ARBA" id="ARBA00007381"/>
    </source>
</evidence>
<keyword evidence="2" id="KW-0547">Nucleotide-binding</keyword>
<comment type="similarity">
    <text evidence="1">Belongs to the heat shock protein 70 family.</text>
</comment>
<dbReference type="GO" id="GO:0140662">
    <property type="term" value="F:ATP-dependent protein folding chaperone"/>
    <property type="evidence" value="ECO:0007669"/>
    <property type="project" value="InterPro"/>
</dbReference>
<dbReference type="PRINTS" id="PR00301">
    <property type="entry name" value="HEATSHOCK70"/>
</dbReference>
<sequence>MHLASYLITLVAATSTLAVPVIHHPFNGPAISLPKEHGHTVPDHHATLDLTSHKEEPNDVAPEGSFFHPYHQIQARAVKAAASAPAARKQVGVRPQSQNGAMKHGAAASRGNQVGSSRAKETKKDIGVVIGIDLGTTYSPVGVYKNGRVEIIANDRGNRITPS</sequence>
<keyword evidence="7" id="KW-1185">Reference proteome</keyword>
<dbReference type="AlphaFoldDB" id="A0A0C2XDJ5"/>
<evidence type="ECO:0000256" key="2">
    <source>
        <dbReference type="ARBA" id="ARBA00022741"/>
    </source>
</evidence>
<dbReference type="Gene3D" id="3.30.420.40">
    <property type="match status" value="1"/>
</dbReference>
<evidence type="ECO:0000313" key="7">
    <source>
        <dbReference type="Proteomes" id="UP000054097"/>
    </source>
</evidence>
<evidence type="ECO:0000313" key="6">
    <source>
        <dbReference type="EMBL" id="KIM27117.1"/>
    </source>
</evidence>
<gene>
    <name evidence="6" type="ORF">M408DRAFT_330234</name>
</gene>
<accession>A0A0C2XDJ5</accession>
<name>A0A0C2XDJ5_SERVB</name>
<dbReference type="HOGENOM" id="CLU_1628086_0_0_1"/>
<dbReference type="STRING" id="933852.A0A0C2XDJ5"/>
<protein>
    <recommendedName>
        <fullName evidence="8">HSP70-domain-containing protein</fullName>
    </recommendedName>
</protein>
<feature type="region of interest" description="Disordered" evidence="4">
    <location>
        <begin position="92"/>
        <end position="120"/>
    </location>
</feature>
<dbReference type="Proteomes" id="UP000054097">
    <property type="component" value="Unassembled WGS sequence"/>
</dbReference>
<feature type="chain" id="PRO_5002158851" description="HSP70-domain-containing protein" evidence="5">
    <location>
        <begin position="19"/>
        <end position="163"/>
    </location>
</feature>
<dbReference type="InterPro" id="IPR018181">
    <property type="entry name" value="Heat_shock_70_CS"/>
</dbReference>
<keyword evidence="3" id="KW-0067">ATP-binding</keyword>
<proteinExistence type="inferred from homology"/>
<evidence type="ECO:0008006" key="8">
    <source>
        <dbReference type="Google" id="ProtNLM"/>
    </source>
</evidence>
<evidence type="ECO:0000256" key="5">
    <source>
        <dbReference type="SAM" id="SignalP"/>
    </source>
</evidence>
<keyword evidence="5" id="KW-0732">Signal</keyword>
<feature type="signal peptide" evidence="5">
    <location>
        <begin position="1"/>
        <end position="18"/>
    </location>
</feature>
<dbReference type="GO" id="GO:0005524">
    <property type="term" value="F:ATP binding"/>
    <property type="evidence" value="ECO:0007669"/>
    <property type="project" value="UniProtKB-KW"/>
</dbReference>
<dbReference type="InterPro" id="IPR043129">
    <property type="entry name" value="ATPase_NBD"/>
</dbReference>
<dbReference type="Pfam" id="PF00012">
    <property type="entry name" value="HSP70"/>
    <property type="match status" value="1"/>
</dbReference>
<dbReference type="EMBL" id="KN824301">
    <property type="protein sequence ID" value="KIM27117.1"/>
    <property type="molecule type" value="Genomic_DNA"/>
</dbReference>
<evidence type="ECO:0000256" key="3">
    <source>
        <dbReference type="ARBA" id="ARBA00022840"/>
    </source>
</evidence>
<dbReference type="FunFam" id="3.30.420.40:FF:000028">
    <property type="entry name" value="heat shock 70 kDa protein-like"/>
    <property type="match status" value="1"/>
</dbReference>
<dbReference type="InterPro" id="IPR013126">
    <property type="entry name" value="Hsp_70_fam"/>
</dbReference>
<reference evidence="7" key="2">
    <citation type="submission" date="2015-01" db="EMBL/GenBank/DDBJ databases">
        <title>Evolutionary Origins and Diversification of the Mycorrhizal Mutualists.</title>
        <authorList>
            <consortium name="DOE Joint Genome Institute"/>
            <consortium name="Mycorrhizal Genomics Consortium"/>
            <person name="Kohler A."/>
            <person name="Kuo A."/>
            <person name="Nagy L.G."/>
            <person name="Floudas D."/>
            <person name="Copeland A."/>
            <person name="Barry K.W."/>
            <person name="Cichocki N."/>
            <person name="Veneault-Fourrey C."/>
            <person name="LaButti K."/>
            <person name="Lindquist E.A."/>
            <person name="Lipzen A."/>
            <person name="Lundell T."/>
            <person name="Morin E."/>
            <person name="Murat C."/>
            <person name="Riley R."/>
            <person name="Ohm R."/>
            <person name="Sun H."/>
            <person name="Tunlid A."/>
            <person name="Henrissat B."/>
            <person name="Grigoriev I.V."/>
            <person name="Hibbett D.S."/>
            <person name="Martin F."/>
        </authorList>
    </citation>
    <scope>NUCLEOTIDE SEQUENCE [LARGE SCALE GENOMIC DNA]</scope>
    <source>
        <strain evidence="7">MAFF 305830</strain>
    </source>
</reference>